<evidence type="ECO:0000256" key="1">
    <source>
        <dbReference type="SAM" id="Phobius"/>
    </source>
</evidence>
<dbReference type="RefSeq" id="WP_005936439.1">
    <property type="nucleotide sequence ID" value="NZ_CP186860.1"/>
</dbReference>
<feature type="transmembrane region" description="Helical" evidence="1">
    <location>
        <begin position="9"/>
        <end position="28"/>
    </location>
</feature>
<reference evidence="2 3" key="1">
    <citation type="submission" date="2021-10" db="EMBL/GenBank/DDBJ databases">
        <title>Anaerobic single-cell dispensing facilitates the cultivation of human gut bacteria.</title>
        <authorList>
            <person name="Afrizal A."/>
        </authorList>
    </citation>
    <scope>NUCLEOTIDE SEQUENCE [LARGE SCALE GENOMIC DNA]</scope>
    <source>
        <strain evidence="2 3">CLA-AA-H223</strain>
    </source>
</reference>
<dbReference type="Proteomes" id="UP001199236">
    <property type="component" value="Unassembled WGS sequence"/>
</dbReference>
<dbReference type="EMBL" id="JAJEQO010000018">
    <property type="protein sequence ID" value="MCC2214029.1"/>
    <property type="molecule type" value="Genomic_DNA"/>
</dbReference>
<organism evidence="2 3">
    <name type="scientific">Faecalibacterium hominis</name>
    <name type="common">ex Afrizal et al. 2022</name>
    <dbReference type="NCBI Taxonomy" id="2881265"/>
    <lineage>
        <taxon>Bacteria</taxon>
        <taxon>Bacillati</taxon>
        <taxon>Bacillota</taxon>
        <taxon>Clostridia</taxon>
        <taxon>Eubacteriales</taxon>
        <taxon>Oscillospiraceae</taxon>
        <taxon>Faecalibacterium</taxon>
    </lineage>
</organism>
<dbReference type="GeneID" id="90659284"/>
<proteinExistence type="predicted"/>
<comment type="caution">
    <text evidence="2">The sequence shown here is derived from an EMBL/GenBank/DDBJ whole genome shotgun (WGS) entry which is preliminary data.</text>
</comment>
<keyword evidence="3" id="KW-1185">Reference proteome</keyword>
<gene>
    <name evidence="2" type="ORF">LKD34_11095</name>
</gene>
<evidence type="ECO:0000313" key="2">
    <source>
        <dbReference type="EMBL" id="MCC2214029.1"/>
    </source>
</evidence>
<keyword evidence="1" id="KW-1133">Transmembrane helix</keyword>
<accession>A0ABS8FHR3</accession>
<name>A0ABS8FHR3_9FIRM</name>
<keyword evidence="1" id="KW-0472">Membrane</keyword>
<evidence type="ECO:0000313" key="3">
    <source>
        <dbReference type="Proteomes" id="UP001199236"/>
    </source>
</evidence>
<keyword evidence="1" id="KW-0812">Transmembrane</keyword>
<sequence length="50" mass="5118">MKKHLIRNAILMAVATLIMGVFLSLYIANTGTVPAADNAAASTASSQAAQ</sequence>
<protein>
    <submittedName>
        <fullName evidence="2">Uncharacterized protein</fullName>
    </submittedName>
</protein>